<name>A0ABD3NR00_9STRA</name>
<evidence type="ECO:0000256" key="7">
    <source>
        <dbReference type="ARBA" id="ARBA00023136"/>
    </source>
</evidence>
<evidence type="ECO:0000259" key="9">
    <source>
        <dbReference type="Pfam" id="PF06241"/>
    </source>
</evidence>
<dbReference type="EMBL" id="JALLPJ020000979">
    <property type="protein sequence ID" value="KAL3778585.1"/>
    <property type="molecule type" value="Genomic_DNA"/>
</dbReference>
<keyword evidence="4 8" id="KW-0812">Transmembrane</keyword>
<accession>A0ABD3NR00</accession>
<evidence type="ECO:0000313" key="12">
    <source>
        <dbReference type="Proteomes" id="UP001530400"/>
    </source>
</evidence>
<dbReference type="SUPFAM" id="SSF116726">
    <property type="entry name" value="TrkA C-terminal domain-like"/>
    <property type="match status" value="1"/>
</dbReference>
<keyword evidence="7 8" id="KW-0472">Membrane</keyword>
<feature type="transmembrane region" description="Helical" evidence="8">
    <location>
        <begin position="147"/>
        <end position="165"/>
    </location>
</feature>
<dbReference type="InterPro" id="IPR036721">
    <property type="entry name" value="RCK_C_sf"/>
</dbReference>
<evidence type="ECO:0000259" key="10">
    <source>
        <dbReference type="Pfam" id="PF22614"/>
    </source>
</evidence>
<evidence type="ECO:0000313" key="11">
    <source>
        <dbReference type="EMBL" id="KAL3778585.1"/>
    </source>
</evidence>
<evidence type="ECO:0000256" key="1">
    <source>
        <dbReference type="ARBA" id="ARBA00004127"/>
    </source>
</evidence>
<feature type="domain" description="CASTOR/POLLUX/SYM8 ion channel conserved" evidence="9">
    <location>
        <begin position="467"/>
        <end position="561"/>
    </location>
</feature>
<sequence>MSSPLALISFKDGPTAPFEKKRRPIVKLVKTQPRLNGKYAWVRAFYRTRDRYAVTLLESDVSTKGHPALLYFGWDELESLEHDESNVHTLFLPPSTIGHLSWLDITSLYLQYVALHKLSSPKLATWVQSIQQTIQQTTVALPPLSRGLFIIILLPWLLSILLRMYTDYQSQDSSIITSQNTQDNPSNTILSLHTSDMITLISFLIGTNTIAHFLHSEYTTVKQKAEAMQLSRAFTTAEMLECRVDYYFSTSKWAKVGFLLSLTFMLIAIGAGLFAMFLEDHSISSAAWLSWTHVADPGTHANAPKGLLRVIESGHSVILGWNDKSLAIIQQIALANESEGGGTIVVLADCGKEELEEMLNAAVSSTENPLRLLGTEVIIRSGNPLLESELRKISVNSARSVISLSNTNDDMDPDEADANQVRQVMALKTFEGFENACHVVVELQDLDNMELCNLVAPNFAKVIVTNDLIGRLMLQCARCPGLASVVEEMMGFEGSEFYLEEWPELVGKTFYDITYRFDDAVPLGIRHQNGSVSINPPNDKKIAEGDKILVLAEDNDSYEVNDDSYLPCSYATEWILKIIPELWLLNLVPSAERAELLKDKGNKADLDLKNLSIYNVVGNPIIRRDLSGMRAVDVKGEFTDDTITLREFDSILILADAVAIERGANMMSCDSRSLSSLLIFQDVMTKQYEAQKAIDPNTHPPCLPVSEILDTRTKSLLKVVEGKMGYIMSNQIISAVMAQVSEEQDINIVLREILTAEGSETFIRPITRIVDLSREDNLSFWDVALCARQRQEVAIGYKPQGMDYKEAANLIINPPDKSVVQKWLPEDVVISFALD</sequence>
<keyword evidence="12" id="KW-1185">Reference proteome</keyword>
<evidence type="ECO:0000256" key="6">
    <source>
        <dbReference type="ARBA" id="ARBA00023065"/>
    </source>
</evidence>
<evidence type="ECO:0000256" key="3">
    <source>
        <dbReference type="ARBA" id="ARBA00022448"/>
    </source>
</evidence>
<organism evidence="11 12">
    <name type="scientific">Cyclotella atomus</name>
    <dbReference type="NCBI Taxonomy" id="382360"/>
    <lineage>
        <taxon>Eukaryota</taxon>
        <taxon>Sar</taxon>
        <taxon>Stramenopiles</taxon>
        <taxon>Ochrophyta</taxon>
        <taxon>Bacillariophyta</taxon>
        <taxon>Coscinodiscophyceae</taxon>
        <taxon>Thalassiosirophycidae</taxon>
        <taxon>Stephanodiscales</taxon>
        <taxon>Stephanodiscaceae</taxon>
        <taxon>Cyclotella</taxon>
    </lineage>
</organism>
<dbReference type="Gene3D" id="3.40.50.720">
    <property type="entry name" value="NAD(P)-binding Rossmann-like Domain"/>
    <property type="match status" value="1"/>
</dbReference>
<dbReference type="InterPro" id="IPR044849">
    <property type="entry name" value="CASTOR/POLLUX/SYM8-like"/>
</dbReference>
<reference evidence="11 12" key="1">
    <citation type="submission" date="2024-10" db="EMBL/GenBank/DDBJ databases">
        <title>Updated reference genomes for cyclostephanoid diatoms.</title>
        <authorList>
            <person name="Roberts W.R."/>
            <person name="Alverson A.J."/>
        </authorList>
    </citation>
    <scope>NUCLEOTIDE SEQUENCE [LARGE SCALE GENOMIC DNA]</scope>
    <source>
        <strain evidence="11 12">AJA010-31</strain>
    </source>
</reference>
<gene>
    <name evidence="11" type="ORF">ACHAWO_011421</name>
</gene>
<dbReference type="PANTHER" id="PTHR31563:SF10">
    <property type="entry name" value="ION CHANNEL POLLUX-RELATED"/>
    <property type="match status" value="1"/>
</dbReference>
<dbReference type="Pfam" id="PF06241">
    <property type="entry name" value="Castor_Poll_mid"/>
    <property type="match status" value="1"/>
</dbReference>
<dbReference type="PANTHER" id="PTHR31563">
    <property type="entry name" value="ION CHANNEL POLLUX-RELATED"/>
    <property type="match status" value="1"/>
</dbReference>
<keyword evidence="5 8" id="KW-1133">Transmembrane helix</keyword>
<dbReference type="AlphaFoldDB" id="A0ABD3NR00"/>
<evidence type="ECO:0000256" key="4">
    <source>
        <dbReference type="ARBA" id="ARBA00022692"/>
    </source>
</evidence>
<evidence type="ECO:0000256" key="2">
    <source>
        <dbReference type="ARBA" id="ARBA00008577"/>
    </source>
</evidence>
<dbReference type="GO" id="GO:0006811">
    <property type="term" value="P:monoatomic ion transport"/>
    <property type="evidence" value="ECO:0007669"/>
    <property type="project" value="UniProtKB-KW"/>
</dbReference>
<feature type="domain" description="RCK N-terminal" evidence="10">
    <location>
        <begin position="373"/>
        <end position="430"/>
    </location>
</feature>
<dbReference type="GO" id="GO:0012505">
    <property type="term" value="C:endomembrane system"/>
    <property type="evidence" value="ECO:0007669"/>
    <property type="project" value="UniProtKB-SubCell"/>
</dbReference>
<comment type="caution">
    <text evidence="11">The sequence shown here is derived from an EMBL/GenBank/DDBJ whole genome shotgun (WGS) entry which is preliminary data.</text>
</comment>
<keyword evidence="3" id="KW-0813">Transport</keyword>
<evidence type="ECO:0000256" key="8">
    <source>
        <dbReference type="SAM" id="Phobius"/>
    </source>
</evidence>
<dbReference type="InterPro" id="IPR010420">
    <property type="entry name" value="CASTOR/POLLUX/SYM8_dom"/>
</dbReference>
<dbReference type="Pfam" id="PF22614">
    <property type="entry name" value="Slo-like_RCK"/>
    <property type="match status" value="1"/>
</dbReference>
<proteinExistence type="inferred from homology"/>
<keyword evidence="6" id="KW-0406">Ion transport</keyword>
<dbReference type="InterPro" id="IPR003148">
    <property type="entry name" value="RCK_N"/>
</dbReference>
<feature type="transmembrane region" description="Helical" evidence="8">
    <location>
        <begin position="256"/>
        <end position="278"/>
    </location>
</feature>
<comment type="similarity">
    <text evidence="2">Belongs to the castor/pollux (TC 1.A.1.23) family.</text>
</comment>
<dbReference type="Proteomes" id="UP001530400">
    <property type="component" value="Unassembled WGS sequence"/>
</dbReference>
<protein>
    <submittedName>
        <fullName evidence="11">Uncharacterized protein</fullName>
    </submittedName>
</protein>
<evidence type="ECO:0000256" key="5">
    <source>
        <dbReference type="ARBA" id="ARBA00022989"/>
    </source>
</evidence>
<comment type="subcellular location">
    <subcellularLocation>
        <location evidence="1">Endomembrane system</location>
        <topology evidence="1">Multi-pass membrane protein</topology>
    </subcellularLocation>
</comment>